<sequence>MNRLNRVDAFKKSPRKSSVRRSVGTARFGLVILFLLLIGLPLGCEREIEEPAGREAGATVNEITATPNAYIGKKVTVSGEIKEVYGPKAFTIGSPDASSDELLVVTAKDFPEISDRPERAEVIEADFVQITGRVQRYIPEKIQEEIGAALDPKVESDYPVSHPVVIAESLHFTAQIREEAAEGEKAGSEASK</sequence>
<dbReference type="EMBL" id="VTOW01000002">
    <property type="protein sequence ID" value="NKE71238.1"/>
    <property type="molecule type" value="Genomic_DNA"/>
</dbReference>
<dbReference type="AlphaFoldDB" id="A0A7X6DQI9"/>
<organism evidence="1 2">
    <name type="scientific">Candidatus Manganitrophus noduliformans</name>
    <dbReference type="NCBI Taxonomy" id="2606439"/>
    <lineage>
        <taxon>Bacteria</taxon>
        <taxon>Pseudomonadati</taxon>
        <taxon>Nitrospirota</taxon>
        <taxon>Nitrospiria</taxon>
        <taxon>Candidatus Troglogloeales</taxon>
        <taxon>Candidatus Manganitrophaceae</taxon>
        <taxon>Candidatus Manganitrophus</taxon>
    </lineage>
</organism>
<comment type="caution">
    <text evidence="1">The sequence shown here is derived from an EMBL/GenBank/DDBJ whole genome shotgun (WGS) entry which is preliminary data.</text>
</comment>
<gene>
    <name evidence="1" type="ORF">MNODULE_10865</name>
</gene>
<proteinExistence type="predicted"/>
<name>A0A7X6DQI9_9BACT</name>
<protein>
    <submittedName>
        <fullName evidence="1">Uncharacterized protein</fullName>
    </submittedName>
</protein>
<reference evidence="1 2" key="1">
    <citation type="journal article" date="2020" name="Nature">
        <title>Bacterial chemolithoautotrophy via manganese oxidation.</title>
        <authorList>
            <person name="Yu H."/>
            <person name="Leadbetter J.R."/>
        </authorList>
    </citation>
    <scope>NUCLEOTIDE SEQUENCE [LARGE SCALE GENOMIC DNA]</scope>
    <source>
        <strain evidence="1 2">Mn-1</strain>
    </source>
</reference>
<evidence type="ECO:0000313" key="2">
    <source>
        <dbReference type="Proteomes" id="UP000534783"/>
    </source>
</evidence>
<keyword evidence="2" id="KW-1185">Reference proteome</keyword>
<dbReference type="Proteomes" id="UP000534783">
    <property type="component" value="Unassembled WGS sequence"/>
</dbReference>
<dbReference type="RefSeq" id="WP_168059689.1">
    <property type="nucleotide sequence ID" value="NZ_VTOW01000002.1"/>
</dbReference>
<evidence type="ECO:0000313" key="1">
    <source>
        <dbReference type="EMBL" id="NKE71238.1"/>
    </source>
</evidence>
<accession>A0A7X6DQI9</accession>